<keyword evidence="2" id="KW-0479">Metal-binding</keyword>
<proteinExistence type="predicted"/>
<evidence type="ECO:0000256" key="1">
    <source>
        <dbReference type="ARBA" id="ARBA00004123"/>
    </source>
</evidence>
<dbReference type="AlphaFoldDB" id="A0A6A6FUY4"/>
<dbReference type="GO" id="GO:0000981">
    <property type="term" value="F:DNA-binding transcription factor activity, RNA polymerase II-specific"/>
    <property type="evidence" value="ECO:0007669"/>
    <property type="project" value="InterPro"/>
</dbReference>
<dbReference type="GO" id="GO:0008270">
    <property type="term" value="F:zinc ion binding"/>
    <property type="evidence" value="ECO:0007669"/>
    <property type="project" value="InterPro"/>
</dbReference>
<evidence type="ECO:0000313" key="5">
    <source>
        <dbReference type="EMBL" id="KAF2217312.1"/>
    </source>
</evidence>
<dbReference type="CDD" id="cd00067">
    <property type="entry name" value="GAL4"/>
    <property type="match status" value="1"/>
</dbReference>
<feature type="non-terminal residue" evidence="5">
    <location>
        <position position="1"/>
    </location>
</feature>
<dbReference type="Pfam" id="PF00172">
    <property type="entry name" value="Zn_clus"/>
    <property type="match status" value="1"/>
</dbReference>
<dbReference type="PROSITE" id="PS50048">
    <property type="entry name" value="ZN2_CY6_FUNGAL_2"/>
    <property type="match status" value="1"/>
</dbReference>
<accession>A0A6A6FUY4</accession>
<feature type="domain" description="Zn(2)-C6 fungal-type" evidence="4">
    <location>
        <begin position="9"/>
        <end position="39"/>
    </location>
</feature>
<dbReference type="InterPro" id="IPR001138">
    <property type="entry name" value="Zn2Cys6_DnaBD"/>
</dbReference>
<organism evidence="5 6">
    <name type="scientific">Cercospora zeae-maydis SCOH1-5</name>
    <dbReference type="NCBI Taxonomy" id="717836"/>
    <lineage>
        <taxon>Eukaryota</taxon>
        <taxon>Fungi</taxon>
        <taxon>Dikarya</taxon>
        <taxon>Ascomycota</taxon>
        <taxon>Pezizomycotina</taxon>
        <taxon>Dothideomycetes</taxon>
        <taxon>Dothideomycetidae</taxon>
        <taxon>Mycosphaerellales</taxon>
        <taxon>Mycosphaerellaceae</taxon>
        <taxon>Cercospora</taxon>
    </lineage>
</organism>
<dbReference type="InterPro" id="IPR007219">
    <property type="entry name" value="XnlR_reg_dom"/>
</dbReference>
<dbReference type="SUPFAM" id="SSF57701">
    <property type="entry name" value="Zn2/Cys6 DNA-binding domain"/>
    <property type="match status" value="1"/>
</dbReference>
<evidence type="ECO:0000256" key="3">
    <source>
        <dbReference type="ARBA" id="ARBA00023242"/>
    </source>
</evidence>
<evidence type="ECO:0000259" key="4">
    <source>
        <dbReference type="PROSITE" id="PS50048"/>
    </source>
</evidence>
<dbReference type="PANTHER" id="PTHR31001:SF81">
    <property type="entry name" value="ZN(II)2CYS6 TRANSCRIPTION FACTOR"/>
    <property type="match status" value="1"/>
</dbReference>
<dbReference type="Pfam" id="PF04082">
    <property type="entry name" value="Fungal_trans"/>
    <property type="match status" value="1"/>
</dbReference>
<dbReference type="PANTHER" id="PTHR31001">
    <property type="entry name" value="UNCHARACTERIZED TRANSCRIPTIONAL REGULATORY PROTEIN"/>
    <property type="match status" value="1"/>
</dbReference>
<protein>
    <recommendedName>
        <fullName evidence="4">Zn(2)-C6 fungal-type domain-containing protein</fullName>
    </recommendedName>
</protein>
<dbReference type="EMBL" id="ML992663">
    <property type="protein sequence ID" value="KAF2217312.1"/>
    <property type="molecule type" value="Genomic_DNA"/>
</dbReference>
<comment type="subcellular location">
    <subcellularLocation>
        <location evidence="1">Nucleus</location>
    </subcellularLocation>
</comment>
<dbReference type="Proteomes" id="UP000799539">
    <property type="component" value="Unassembled WGS sequence"/>
</dbReference>
<gene>
    <name evidence="5" type="ORF">CERZMDRAFT_20840</name>
</gene>
<dbReference type="SMART" id="SM00066">
    <property type="entry name" value="GAL4"/>
    <property type="match status" value="1"/>
</dbReference>
<evidence type="ECO:0000313" key="6">
    <source>
        <dbReference type="Proteomes" id="UP000799539"/>
    </source>
</evidence>
<reference evidence="5" key="1">
    <citation type="journal article" date="2020" name="Stud. Mycol.">
        <title>101 Dothideomycetes genomes: a test case for predicting lifestyles and emergence of pathogens.</title>
        <authorList>
            <person name="Haridas S."/>
            <person name="Albert R."/>
            <person name="Binder M."/>
            <person name="Bloem J."/>
            <person name="Labutti K."/>
            <person name="Salamov A."/>
            <person name="Andreopoulos B."/>
            <person name="Baker S."/>
            <person name="Barry K."/>
            <person name="Bills G."/>
            <person name="Bluhm B."/>
            <person name="Cannon C."/>
            <person name="Castanera R."/>
            <person name="Culley D."/>
            <person name="Daum C."/>
            <person name="Ezra D."/>
            <person name="Gonzalez J."/>
            <person name="Henrissat B."/>
            <person name="Kuo A."/>
            <person name="Liang C."/>
            <person name="Lipzen A."/>
            <person name="Lutzoni F."/>
            <person name="Magnuson J."/>
            <person name="Mondo S."/>
            <person name="Nolan M."/>
            <person name="Ohm R."/>
            <person name="Pangilinan J."/>
            <person name="Park H.-J."/>
            <person name="Ramirez L."/>
            <person name="Alfaro M."/>
            <person name="Sun H."/>
            <person name="Tritt A."/>
            <person name="Yoshinaga Y."/>
            <person name="Zwiers L.-H."/>
            <person name="Turgeon B."/>
            <person name="Goodwin S."/>
            <person name="Spatafora J."/>
            <person name="Crous P."/>
            <person name="Grigoriev I."/>
        </authorList>
    </citation>
    <scope>NUCLEOTIDE SEQUENCE</scope>
    <source>
        <strain evidence="5">SCOH1-5</strain>
    </source>
</reference>
<dbReference type="CDD" id="cd12148">
    <property type="entry name" value="fungal_TF_MHR"/>
    <property type="match status" value="1"/>
</dbReference>
<dbReference type="GO" id="GO:0003677">
    <property type="term" value="F:DNA binding"/>
    <property type="evidence" value="ECO:0007669"/>
    <property type="project" value="InterPro"/>
</dbReference>
<evidence type="ECO:0000256" key="2">
    <source>
        <dbReference type="ARBA" id="ARBA00022723"/>
    </source>
</evidence>
<dbReference type="InterPro" id="IPR036864">
    <property type="entry name" value="Zn2-C6_fun-type_DNA-bd_sf"/>
</dbReference>
<feature type="non-terminal residue" evidence="5">
    <location>
        <position position="476"/>
    </location>
</feature>
<dbReference type="GO" id="GO:0005634">
    <property type="term" value="C:nucleus"/>
    <property type="evidence" value="ECO:0007669"/>
    <property type="project" value="UniProtKB-SubCell"/>
</dbReference>
<keyword evidence="6" id="KW-1185">Reference proteome</keyword>
<dbReference type="Gene3D" id="4.10.240.10">
    <property type="entry name" value="Zn(2)-C6 fungal-type DNA-binding domain"/>
    <property type="match status" value="1"/>
</dbReference>
<dbReference type="InterPro" id="IPR050613">
    <property type="entry name" value="Sec_Metabolite_Reg"/>
</dbReference>
<dbReference type="OrthoDB" id="5296287at2759"/>
<dbReference type="GO" id="GO:0006351">
    <property type="term" value="P:DNA-templated transcription"/>
    <property type="evidence" value="ECO:0007669"/>
    <property type="project" value="InterPro"/>
</dbReference>
<sequence length="476" mass="53966">KKRNKPTLNCLECVERKSKCDRARPSCFTCIRRQTRCQYTHIADVIAATPASNNNPRKHDPPDELNHLFDATPLIPSVIDGLAPTIIGSPRSARPSERHALLNLFGAASIEHPFQNYWTDAGGLVEVVASLPNRSDAEFLIDRFFETVDPVYPIVPRDAFVADVERFWNLPDHGKHKHDPTQIALQFAVYASAAQDSNLREGSDVQLDMASFYLSCCHQSLCISSYLNRWSLLTVQTMILICHFMITDNRIADAWTISGIVQRQIYRLRLNCIPHDLGLHLDHQTVQVRLRLWQAAMLQDTLLCLRLKRPPSTTYFNVCHYDIQPIQTSTEHASTDVAYTRAMWQCSVLIQETVCTPRSGHLPLSTDAAHRSQIVSKFRDLYAQFEEPFCQTKPSRFDYLPPRLLYQMVTVASTYFHALMFVFTDRNEKAGVHSDPSGAIRAAHEGMAAFFALVRLAPGHMRAWAAVHSRTYAMAV</sequence>
<keyword evidence="3" id="KW-0539">Nucleus</keyword>
<name>A0A6A6FUY4_9PEZI</name>